<dbReference type="Pfam" id="PF00941">
    <property type="entry name" value="FAD_binding_5"/>
    <property type="match status" value="1"/>
</dbReference>
<dbReference type="InterPro" id="IPR002346">
    <property type="entry name" value="Mopterin_DH_FAD-bd"/>
</dbReference>
<dbReference type="Proteomes" id="UP000063699">
    <property type="component" value="Chromosome"/>
</dbReference>
<feature type="domain" description="FAD-binding PCMH-type" evidence="4">
    <location>
        <begin position="1"/>
        <end position="175"/>
    </location>
</feature>
<dbReference type="Gene3D" id="3.30.43.10">
    <property type="entry name" value="Uridine Diphospho-n-acetylenolpyruvylglucosamine Reductase, domain 2"/>
    <property type="match status" value="1"/>
</dbReference>
<proteinExistence type="predicted"/>
<reference evidence="5 6" key="1">
    <citation type="submission" date="2015-07" db="EMBL/GenBank/DDBJ databases">
        <title>Genome sequencing of Kibdelosporangium phytohabitans.</title>
        <authorList>
            <person name="Qin S."/>
            <person name="Xing K."/>
        </authorList>
    </citation>
    <scope>NUCLEOTIDE SEQUENCE [LARGE SCALE GENOMIC DNA]</scope>
    <source>
        <strain evidence="5 6">KLBMP1111</strain>
    </source>
</reference>
<dbReference type="OrthoDB" id="9793944at2"/>
<dbReference type="STRING" id="860235.AOZ06_52210"/>
<dbReference type="RefSeq" id="WP_054296183.1">
    <property type="nucleotide sequence ID" value="NZ_CP012752.1"/>
</dbReference>
<keyword evidence="3" id="KW-0560">Oxidoreductase</keyword>
<protein>
    <submittedName>
        <fullName evidence="5">Molybdopterin dehydrogenase</fullName>
    </submittedName>
</protein>
<dbReference type="SUPFAM" id="SSF55447">
    <property type="entry name" value="CO dehydrogenase flavoprotein C-terminal domain-like"/>
    <property type="match status" value="1"/>
</dbReference>
<evidence type="ECO:0000313" key="5">
    <source>
        <dbReference type="EMBL" id="ALG14313.1"/>
    </source>
</evidence>
<dbReference type="Gene3D" id="3.30.465.10">
    <property type="match status" value="1"/>
</dbReference>
<organism evidence="5 6">
    <name type="scientific">Kibdelosporangium phytohabitans</name>
    <dbReference type="NCBI Taxonomy" id="860235"/>
    <lineage>
        <taxon>Bacteria</taxon>
        <taxon>Bacillati</taxon>
        <taxon>Actinomycetota</taxon>
        <taxon>Actinomycetes</taxon>
        <taxon>Pseudonocardiales</taxon>
        <taxon>Pseudonocardiaceae</taxon>
        <taxon>Kibdelosporangium</taxon>
    </lineage>
</organism>
<dbReference type="PROSITE" id="PS51387">
    <property type="entry name" value="FAD_PCMH"/>
    <property type="match status" value="1"/>
</dbReference>
<dbReference type="SUPFAM" id="SSF56176">
    <property type="entry name" value="FAD-binding/transporter-associated domain-like"/>
    <property type="match status" value="1"/>
</dbReference>
<dbReference type="InterPro" id="IPR051312">
    <property type="entry name" value="Diverse_Substr_Oxidored"/>
</dbReference>
<dbReference type="KEGG" id="kphy:AOZ06_52210"/>
<dbReference type="GO" id="GO:0016491">
    <property type="term" value="F:oxidoreductase activity"/>
    <property type="evidence" value="ECO:0007669"/>
    <property type="project" value="UniProtKB-KW"/>
</dbReference>
<keyword evidence="2" id="KW-0274">FAD</keyword>
<dbReference type="InterPro" id="IPR036318">
    <property type="entry name" value="FAD-bd_PCMH-like_sf"/>
</dbReference>
<dbReference type="Gene3D" id="3.30.390.50">
    <property type="entry name" value="CO dehydrogenase flavoprotein, C-terminal domain"/>
    <property type="match status" value="1"/>
</dbReference>
<evidence type="ECO:0000256" key="3">
    <source>
        <dbReference type="ARBA" id="ARBA00023002"/>
    </source>
</evidence>
<evidence type="ECO:0000256" key="1">
    <source>
        <dbReference type="ARBA" id="ARBA00022630"/>
    </source>
</evidence>
<dbReference type="AlphaFoldDB" id="A0A0N9IG55"/>
<dbReference type="InterPro" id="IPR036683">
    <property type="entry name" value="CO_DH_flav_C_dom_sf"/>
</dbReference>
<evidence type="ECO:0000313" key="6">
    <source>
        <dbReference type="Proteomes" id="UP000063699"/>
    </source>
</evidence>
<keyword evidence="1" id="KW-0285">Flavoprotein</keyword>
<dbReference type="InterPro" id="IPR016166">
    <property type="entry name" value="FAD-bd_PCMH"/>
</dbReference>
<keyword evidence="6" id="KW-1185">Reference proteome</keyword>
<dbReference type="InterPro" id="IPR005107">
    <property type="entry name" value="CO_DH_flav_C"/>
</dbReference>
<dbReference type="GO" id="GO:0071949">
    <property type="term" value="F:FAD binding"/>
    <property type="evidence" value="ECO:0007669"/>
    <property type="project" value="InterPro"/>
</dbReference>
<name>A0A0N9IG55_9PSEU</name>
<accession>A0A0N9IG55</accession>
<dbReference type="PANTHER" id="PTHR42659:SF2">
    <property type="entry name" value="XANTHINE DEHYDROGENASE SUBUNIT C-RELATED"/>
    <property type="match status" value="1"/>
</dbReference>
<dbReference type="SMART" id="SM01092">
    <property type="entry name" value="CO_deh_flav_C"/>
    <property type="match status" value="1"/>
</dbReference>
<evidence type="ECO:0000259" key="4">
    <source>
        <dbReference type="PROSITE" id="PS51387"/>
    </source>
</evidence>
<gene>
    <name evidence="5" type="ORF">AOZ06_52210</name>
</gene>
<evidence type="ECO:0000256" key="2">
    <source>
        <dbReference type="ARBA" id="ARBA00022827"/>
    </source>
</evidence>
<dbReference type="PANTHER" id="PTHR42659">
    <property type="entry name" value="XANTHINE DEHYDROGENASE SUBUNIT C-RELATED"/>
    <property type="match status" value="1"/>
</dbReference>
<dbReference type="EMBL" id="CP012752">
    <property type="protein sequence ID" value="ALG14313.1"/>
    <property type="molecule type" value="Genomic_DNA"/>
</dbReference>
<dbReference type="InterPro" id="IPR016169">
    <property type="entry name" value="FAD-bd_PCMH_sub2"/>
</dbReference>
<dbReference type="Pfam" id="PF03450">
    <property type="entry name" value="CO_deh_flav_C"/>
    <property type="match status" value="1"/>
</dbReference>
<dbReference type="InterPro" id="IPR016167">
    <property type="entry name" value="FAD-bd_PCMH_sub1"/>
</dbReference>
<sequence length="277" mass="29779">MKPAAFTYHRAYDVNDTIAQLAELGQDAKILAGGQSLVAMMNFRLARPSALVDITRIAGLDYLERDAHGLRIGALTRHRTVETTKVDGFRVLARAARWIGHYPIRCRGTFGGSIAHGDSTAEWCVLAVLLEAQVVLQGPRGRREVPATEFFHGFFMTAAQPDEMIVEVRFPKPAPHAALTEFSQRQGDFAIVAASARLDLAEDEVRTSRIVLGGVGQQPVVVDADLAGQPANEETWRAAGETAAAQVDPPSDGHGSSAYRKKLTAALVARALAEAAA</sequence>